<feature type="transmembrane region" description="Helical" evidence="2">
    <location>
        <begin position="33"/>
        <end position="52"/>
    </location>
</feature>
<accession>A0A069PBZ7</accession>
<dbReference type="PROSITE" id="PS51208">
    <property type="entry name" value="AUTOTRANSPORTER"/>
    <property type="match status" value="1"/>
</dbReference>
<keyword evidence="5" id="KW-1185">Reference proteome</keyword>
<dbReference type="SMART" id="SM00869">
    <property type="entry name" value="Autotransporter"/>
    <property type="match status" value="1"/>
</dbReference>
<evidence type="ECO:0000256" key="2">
    <source>
        <dbReference type="SAM" id="Phobius"/>
    </source>
</evidence>
<feature type="compositionally biased region" description="Gly residues" evidence="1">
    <location>
        <begin position="384"/>
        <end position="393"/>
    </location>
</feature>
<dbReference type="STRING" id="60547.GCA_000751215_02996"/>
<comment type="caution">
    <text evidence="4">The sequence shown here is derived from an EMBL/GenBank/DDBJ whole genome shotgun (WGS) entry which is preliminary data.</text>
</comment>
<feature type="compositionally biased region" description="Gly residues" evidence="1">
    <location>
        <begin position="149"/>
        <end position="160"/>
    </location>
</feature>
<keyword evidence="2" id="KW-0812">Transmembrane</keyword>
<protein>
    <submittedName>
        <fullName evidence="4">Transporter</fullName>
    </submittedName>
</protein>
<dbReference type="EMBL" id="JFHC01000114">
    <property type="protein sequence ID" value="KDR38022.1"/>
    <property type="molecule type" value="Genomic_DNA"/>
</dbReference>
<organism evidence="4 5">
    <name type="scientific">Caballeronia glathei</name>
    <dbReference type="NCBI Taxonomy" id="60547"/>
    <lineage>
        <taxon>Bacteria</taxon>
        <taxon>Pseudomonadati</taxon>
        <taxon>Pseudomonadota</taxon>
        <taxon>Betaproteobacteria</taxon>
        <taxon>Burkholderiales</taxon>
        <taxon>Burkholderiaceae</taxon>
        <taxon>Caballeronia</taxon>
    </lineage>
</organism>
<feature type="domain" description="Autotransporter" evidence="3">
    <location>
        <begin position="1828"/>
        <end position="2104"/>
    </location>
</feature>
<feature type="region of interest" description="Disordered" evidence="1">
    <location>
        <begin position="149"/>
        <end position="175"/>
    </location>
</feature>
<reference evidence="4 5" key="1">
    <citation type="submission" date="2014-03" db="EMBL/GenBank/DDBJ databases">
        <title>Draft Genome Sequences of Four Burkholderia Strains.</title>
        <authorList>
            <person name="Liu X.Y."/>
            <person name="Li C.X."/>
            <person name="Xu J.H."/>
        </authorList>
    </citation>
    <scope>NUCLEOTIDE SEQUENCE [LARGE SCALE GENOMIC DNA]</scope>
    <source>
        <strain evidence="4 5">DSM 50014</strain>
    </source>
</reference>
<dbReference type="SUPFAM" id="SSF103515">
    <property type="entry name" value="Autotransporter"/>
    <property type="match status" value="1"/>
</dbReference>
<dbReference type="InterPro" id="IPR036709">
    <property type="entry name" value="Autotransporte_beta_dom_sf"/>
</dbReference>
<keyword evidence="2" id="KW-1133">Transmembrane helix</keyword>
<dbReference type="InterPro" id="IPR005546">
    <property type="entry name" value="Autotransporte_beta"/>
</dbReference>
<feature type="region of interest" description="Disordered" evidence="1">
    <location>
        <begin position="261"/>
        <end position="287"/>
    </location>
</feature>
<evidence type="ECO:0000313" key="4">
    <source>
        <dbReference type="EMBL" id="KDR38022.1"/>
    </source>
</evidence>
<dbReference type="Proteomes" id="UP000027466">
    <property type="component" value="Unassembled WGS sequence"/>
</dbReference>
<feature type="region of interest" description="Disordered" evidence="1">
    <location>
        <begin position="367"/>
        <end position="410"/>
    </location>
</feature>
<gene>
    <name evidence="4" type="ORF">BG61_04500</name>
</gene>
<keyword evidence="2" id="KW-0472">Membrane</keyword>
<name>A0A069PBZ7_9BURK</name>
<evidence type="ECO:0000259" key="3">
    <source>
        <dbReference type="PROSITE" id="PS51208"/>
    </source>
</evidence>
<evidence type="ECO:0000256" key="1">
    <source>
        <dbReference type="SAM" id="MobiDB-lite"/>
    </source>
</evidence>
<proteinExistence type="predicted"/>
<sequence>MYMFKHSSRCESARAVTSALSVEDGCGRKRRTVVAFASAVASLAALLVPIAARAQCNSSANPALPAAPAQTNFSNQSFGAAPLPQYYLSASGQAGCKGADDGSWNGKGQDGFAGQSGGSFNSVNSGITVKGGFAPTPISPTMGAGWSVNGGDGGAGGQGGYDDDGSAHTGNGGAAGNGGAVSVQFSGTVGPDPKGVLPEVALDVEANGGTGGVGAVSNAQGIQPLYGGNGGPGGRGGQAELNASGNIQFYGVGLRASALGGTGGEGGDSPTPGDLVVEGHGGKGGNGGAGGTATLAYQNGSLTASTPIGQIFPMQADADGGKGGSAGGAFGGSGSFGGTGGNGGNGGTASAELGSGGQIVFSDQMQPVDSQNQPGSGVTATANGGAGGGGGTAIDGTIRNEGGAGGDGGNAGSASATVLGSIDYTANVPAGQSTAGLIGGEGVLVQANGGAGGVGDGAQGTIVGEGGNGGKAGAGGSASLTLGDATNTATIKTNGPYTHGALVQSIGGGGGNGGSVNFVLSGAGGAGAAGGNGGPVTVTSDHTFVTVGSTSGAGSIPLIAQSIGGGGGNGGDASGVAVGAGFEIGGNSGQGGNGGPVKLTLGQNSVFGSLDPSGGAGILAQSIGGSGGNAGNATSIGGGLISMVIGGDAHGGGAGGQVTIDNGALVTTYGDHAAGIKAQSIGGGGGNGGNASAFLLGGPLASTVAIGGQGGSGGPAGSVSLTNTGQISTYGSDAEGVLLQSIGGGGGSGGSATARAVALSPSPNIPAISVSVALGGTGGTGNTGGDVTLNNSGLITTAGDSAIGVSAQSVGGGGGTGGDATAASYSASAAKGASISASVAIGGSGGSGGTGGAVNLANSGLIATMGQDAYGVFAQSVGGGGGNGGTGDAAATSADSKASFSAAIAVGGTGGTGGTGGKVGLTNDGSIATRGDGADAVFAQSVGGGGGAGGGGAAAAAAGKLAISVGVGGKGGVGGDGNTVTAINNGNVVTRGTASTGIFAQSVGGGGGKGGKGGATAGGAGGFDTISNAQTMFGILGQGLGLNQDVQNLGNNILQVGVLGEKINATYTDLKAIFAQPQPGSNPLGTANQISVGVSVGGSGGAGGQGGAVNVADSGAIGTFGAQSHGIFAQSIGGGGGSGGAASSAGKANNDSKVQSAVAVGGSGGAAGSGGAVSVTKDASGTIETQGVEAFGIYAQSVGGGGGNGALAGAVSGSLKSLSVAVGGNGGGAGDGGTVSVSTSDNSMATGIQTMGKHSIGVLAQSVGGGGGVVTTMSSDETFDPSKIIVNPQGRLGDIYGMQLSFGGRNGSSGKGGEVRVAVNGNVQTDGLDAHGVLAQSIGGGGGLVVGGQVNLPAGGTGGAGGAGGDGGPVAVNVKNGLVGTSSDGAYGVIAQSIGGGGGFAGDPSQVRSYQSGTGLGIKANSGNGGTVSVAVDNALITTSGKYAPAVFAQSVGGGGGVEAYSADGGAQQVLARGTAGGKGTGNAVNVELKNGAIVRAFGPGAAGILAQSDGTSSGPIRISIDSSSSVIGGAVPANLVNQKADQRDSAAIRLLGGTNNQITNAGSIAITTTNAGQYAILADGAANNTHLTNTGTITGDIDLGAGGASVVNNLAGGVIDTPDTLNVGGGTVINAGTLKVGGAKSIGKTVLTGNLVQSSTGVLTVQVDPVNKQSDLLNVTGTAALAGKVQVDPVSYLKSTSTVLAAAGGIQPDATLAGSSTPVYRFTPVVQGNTVAIRTDADFVGASKGSSVTQQSVAANLDRLWNSANPAFAPIFGAFGNVGSASGYAQTLTAVSGQELLGIAAARYQASQAFARSVFSCPVFADDDTTVRKQGSCVWFRVTGMWEKRSADASFPGYGWQGTTTKVGGQVELQPGWFLGGALGYETDRFTGNDNLTSANGNALLGVVALKHEAGPWTFTGAVDASYGWMNSSRVIPAANAVATASPDSFNVGLHLRAAYQIPFDRFYLEPALDGDLNYINLPGYTESGAGALNLKVQSANNVIATGTPNLRIGTRAQIGSATVDAYVGAGVSFIAGNTYTTNASFATAPGFGSFTNTLANAHVAGKFSAGVEVYTTKRLDVRLEYDGVVAAHEVENGGQIRLKYRY</sequence>
<evidence type="ECO:0000313" key="5">
    <source>
        <dbReference type="Proteomes" id="UP000027466"/>
    </source>
</evidence>